<dbReference type="Pfam" id="PF00151">
    <property type="entry name" value="Lipase"/>
    <property type="match status" value="1"/>
</dbReference>
<dbReference type="InterPro" id="IPR000734">
    <property type="entry name" value="TAG_lipase"/>
</dbReference>
<dbReference type="InterPro" id="IPR013818">
    <property type="entry name" value="Lipase"/>
</dbReference>
<evidence type="ECO:0000256" key="5">
    <source>
        <dbReference type="SAM" id="SignalP"/>
    </source>
</evidence>
<dbReference type="GO" id="GO:0016298">
    <property type="term" value="F:lipase activity"/>
    <property type="evidence" value="ECO:0007669"/>
    <property type="project" value="InterPro"/>
</dbReference>
<dbReference type="Gene3D" id="3.40.50.1820">
    <property type="entry name" value="alpha/beta hydrolase"/>
    <property type="match status" value="1"/>
</dbReference>
<dbReference type="AlphaFoldDB" id="A0A9N9WX43"/>
<dbReference type="InterPro" id="IPR029058">
    <property type="entry name" value="AB_hydrolase_fold"/>
</dbReference>
<feature type="chain" id="PRO_5040230095" description="Lipase domain-containing protein" evidence="5">
    <location>
        <begin position="18"/>
        <end position="319"/>
    </location>
</feature>
<evidence type="ECO:0000256" key="4">
    <source>
        <dbReference type="RuleBase" id="RU004262"/>
    </source>
</evidence>
<dbReference type="PRINTS" id="PR00821">
    <property type="entry name" value="TAGLIPASE"/>
</dbReference>
<dbReference type="GO" id="GO:0005615">
    <property type="term" value="C:extracellular space"/>
    <property type="evidence" value="ECO:0007669"/>
    <property type="project" value="TreeGrafter"/>
</dbReference>
<sequence length="319" mass="35207">MKTFILVLIAFCGAATAFDAYRDTHLMLQTRRNINNPTRILFRSESSLLASEYDRTKPTRILIHGWRDYEGSDISTATAAELLRYYDFNVIFVDWSEGSSSLTHGTAAARAEPVSIIVSSQLNWMRSMNFIDFARVQMIGFSMGAHIAGLAGKRTDALVDSIIGLDPSGRSFSVNRPDERLNAGDARHVECLHTGGGLLGDGIGAAICDADFFPNGGSGQPGCLFSGCDHSRSVEIYVESIDVNGFHSIRCQTEQQATRENCASGGGFWFNSPTNSANQLRGFFHFSTNRNTPFAQGPFRPQSEFLKRIGFYNRKTLRV</sequence>
<dbReference type="GO" id="GO:0017171">
    <property type="term" value="F:serine hydrolase activity"/>
    <property type="evidence" value="ECO:0007669"/>
    <property type="project" value="TreeGrafter"/>
</dbReference>
<dbReference type="PANTHER" id="PTHR11610">
    <property type="entry name" value="LIPASE"/>
    <property type="match status" value="1"/>
</dbReference>
<protein>
    <recommendedName>
        <fullName evidence="6">Lipase domain-containing protein</fullName>
    </recommendedName>
</protein>
<evidence type="ECO:0000313" key="7">
    <source>
        <dbReference type="EMBL" id="CAG9809626.1"/>
    </source>
</evidence>
<evidence type="ECO:0000256" key="1">
    <source>
        <dbReference type="ARBA" id="ARBA00004613"/>
    </source>
</evidence>
<dbReference type="Proteomes" id="UP001153620">
    <property type="component" value="Chromosome 3"/>
</dbReference>
<reference evidence="7" key="2">
    <citation type="submission" date="2022-10" db="EMBL/GenBank/DDBJ databases">
        <authorList>
            <consortium name="ENA_rothamsted_submissions"/>
            <consortium name="culmorum"/>
            <person name="King R."/>
        </authorList>
    </citation>
    <scope>NUCLEOTIDE SEQUENCE</scope>
</reference>
<gene>
    <name evidence="7" type="ORF">CHIRRI_LOCUS12447</name>
</gene>
<organism evidence="7 8">
    <name type="scientific">Chironomus riparius</name>
    <dbReference type="NCBI Taxonomy" id="315576"/>
    <lineage>
        <taxon>Eukaryota</taxon>
        <taxon>Metazoa</taxon>
        <taxon>Ecdysozoa</taxon>
        <taxon>Arthropoda</taxon>
        <taxon>Hexapoda</taxon>
        <taxon>Insecta</taxon>
        <taxon>Pterygota</taxon>
        <taxon>Neoptera</taxon>
        <taxon>Endopterygota</taxon>
        <taxon>Diptera</taxon>
        <taxon>Nematocera</taxon>
        <taxon>Chironomoidea</taxon>
        <taxon>Chironomidae</taxon>
        <taxon>Chironominae</taxon>
        <taxon>Chironomus</taxon>
    </lineage>
</organism>
<feature type="domain" description="Lipase" evidence="6">
    <location>
        <begin position="23"/>
        <end position="262"/>
    </location>
</feature>
<evidence type="ECO:0000259" key="6">
    <source>
        <dbReference type="Pfam" id="PF00151"/>
    </source>
</evidence>
<evidence type="ECO:0000313" key="8">
    <source>
        <dbReference type="Proteomes" id="UP001153620"/>
    </source>
</evidence>
<dbReference type="OrthoDB" id="199913at2759"/>
<dbReference type="GO" id="GO:0016042">
    <property type="term" value="P:lipid catabolic process"/>
    <property type="evidence" value="ECO:0007669"/>
    <property type="project" value="TreeGrafter"/>
</dbReference>
<proteinExistence type="inferred from homology"/>
<comment type="subcellular location">
    <subcellularLocation>
        <location evidence="1">Secreted</location>
    </subcellularLocation>
</comment>
<evidence type="ECO:0000256" key="3">
    <source>
        <dbReference type="ARBA" id="ARBA00022525"/>
    </source>
</evidence>
<accession>A0A9N9WX43</accession>
<dbReference type="SUPFAM" id="SSF53474">
    <property type="entry name" value="alpha/beta-Hydrolases"/>
    <property type="match status" value="1"/>
</dbReference>
<feature type="signal peptide" evidence="5">
    <location>
        <begin position="1"/>
        <end position="17"/>
    </location>
</feature>
<name>A0A9N9WX43_9DIPT</name>
<keyword evidence="3" id="KW-0964">Secreted</keyword>
<keyword evidence="8" id="KW-1185">Reference proteome</keyword>
<dbReference type="PANTHER" id="PTHR11610:SF150">
    <property type="entry name" value="FI01825P-RELATED"/>
    <property type="match status" value="1"/>
</dbReference>
<reference evidence="7" key="1">
    <citation type="submission" date="2022-01" db="EMBL/GenBank/DDBJ databases">
        <authorList>
            <person name="King R."/>
        </authorList>
    </citation>
    <scope>NUCLEOTIDE SEQUENCE</scope>
</reference>
<comment type="similarity">
    <text evidence="2 4">Belongs to the AB hydrolase superfamily. Lipase family.</text>
</comment>
<dbReference type="EMBL" id="OU895879">
    <property type="protein sequence ID" value="CAG9809626.1"/>
    <property type="molecule type" value="Genomic_DNA"/>
</dbReference>
<evidence type="ECO:0000256" key="2">
    <source>
        <dbReference type="ARBA" id="ARBA00010701"/>
    </source>
</evidence>
<keyword evidence="5" id="KW-0732">Signal</keyword>